<accession>A0A2P2NWM5</accession>
<name>A0A2P2NWM5_RHIMU</name>
<proteinExistence type="predicted"/>
<protein>
    <submittedName>
        <fullName evidence="1">Uncharacterized protein</fullName>
    </submittedName>
</protein>
<reference evidence="1" key="1">
    <citation type="submission" date="2018-02" db="EMBL/GenBank/DDBJ databases">
        <title>Rhizophora mucronata_Transcriptome.</title>
        <authorList>
            <person name="Meera S.P."/>
            <person name="Sreeshan A."/>
            <person name="Augustine A."/>
        </authorList>
    </citation>
    <scope>NUCLEOTIDE SEQUENCE</scope>
    <source>
        <tissue evidence="1">Leaf</tissue>
    </source>
</reference>
<evidence type="ECO:0000313" key="1">
    <source>
        <dbReference type="EMBL" id="MBX46855.1"/>
    </source>
</evidence>
<dbReference type="AlphaFoldDB" id="A0A2P2NWM5"/>
<dbReference type="EMBL" id="GGEC01066371">
    <property type="protein sequence ID" value="MBX46855.1"/>
    <property type="molecule type" value="Transcribed_RNA"/>
</dbReference>
<organism evidence="1">
    <name type="scientific">Rhizophora mucronata</name>
    <name type="common">Asiatic mangrove</name>
    <dbReference type="NCBI Taxonomy" id="61149"/>
    <lineage>
        <taxon>Eukaryota</taxon>
        <taxon>Viridiplantae</taxon>
        <taxon>Streptophyta</taxon>
        <taxon>Embryophyta</taxon>
        <taxon>Tracheophyta</taxon>
        <taxon>Spermatophyta</taxon>
        <taxon>Magnoliopsida</taxon>
        <taxon>eudicotyledons</taxon>
        <taxon>Gunneridae</taxon>
        <taxon>Pentapetalae</taxon>
        <taxon>rosids</taxon>
        <taxon>fabids</taxon>
        <taxon>Malpighiales</taxon>
        <taxon>Rhizophoraceae</taxon>
        <taxon>Rhizophora</taxon>
    </lineage>
</organism>
<sequence length="87" mass="9973">MQHNCVSSTKLNNYEKYVRVRLRLLVYLTHQRTLATQQVFSGEISKSHSRPSHTASDAIKPACPNNHVMHFAFKSNHGMKVPSSFYL</sequence>